<accession>A0A814KCC1</accession>
<organism evidence="1 2">
    <name type="scientific">Adineta steineri</name>
    <dbReference type="NCBI Taxonomy" id="433720"/>
    <lineage>
        <taxon>Eukaryota</taxon>
        <taxon>Metazoa</taxon>
        <taxon>Spiralia</taxon>
        <taxon>Gnathifera</taxon>
        <taxon>Rotifera</taxon>
        <taxon>Eurotatoria</taxon>
        <taxon>Bdelloidea</taxon>
        <taxon>Adinetida</taxon>
        <taxon>Adinetidae</taxon>
        <taxon>Adineta</taxon>
    </lineage>
</organism>
<protein>
    <submittedName>
        <fullName evidence="1">Uncharacterized protein</fullName>
    </submittedName>
</protein>
<proteinExistence type="predicted"/>
<dbReference type="Proteomes" id="UP000663860">
    <property type="component" value="Unassembled WGS sequence"/>
</dbReference>
<dbReference type="SUPFAM" id="SSF69304">
    <property type="entry name" value="Tricorn protease N-terminal domain"/>
    <property type="match status" value="1"/>
</dbReference>
<evidence type="ECO:0000313" key="2">
    <source>
        <dbReference type="Proteomes" id="UP000663860"/>
    </source>
</evidence>
<dbReference type="AlphaFoldDB" id="A0A814KCC1"/>
<name>A0A814KCC1_9BILA</name>
<comment type="caution">
    <text evidence="1">The sequence shown here is derived from an EMBL/GenBank/DDBJ whole genome shotgun (WGS) entry which is preliminary data.</text>
</comment>
<gene>
    <name evidence="1" type="ORF">IZO911_LOCUS20143</name>
</gene>
<sequence>MASDGINIMYSSTENSRRDLIAYCYLNINDDNYGQDDPCRPWLLSPIVDMIWWKSIEKFICATTNGIFAVIFAYQTFKIFRTIHNRSINIHVAANTNFLWVYTDEKIMIYDITFELVQSMDFNVASNYIPRSFCITDNVVAFLVIRSDQRRSNILQVQFYDNNMGKIKSLDVGACEGSCMIRTVEADQFIIVNGEDTVYFMTSEGGKETITIEKDANCVAVINRHSIVFSESESELQLINVKY</sequence>
<dbReference type="EMBL" id="CAJNOE010000207">
    <property type="protein sequence ID" value="CAF1047534.1"/>
    <property type="molecule type" value="Genomic_DNA"/>
</dbReference>
<evidence type="ECO:0000313" key="1">
    <source>
        <dbReference type="EMBL" id="CAF1047534.1"/>
    </source>
</evidence>
<reference evidence="1" key="1">
    <citation type="submission" date="2021-02" db="EMBL/GenBank/DDBJ databases">
        <authorList>
            <person name="Nowell W R."/>
        </authorList>
    </citation>
    <scope>NUCLEOTIDE SEQUENCE</scope>
</reference>